<accession>A0A9P8TKV8</accession>
<proteinExistence type="predicted"/>
<keyword evidence="2" id="KW-1185">Reference proteome</keyword>
<reference evidence="1" key="2">
    <citation type="submission" date="2021-01" db="EMBL/GenBank/DDBJ databases">
        <authorList>
            <person name="Schikora-Tamarit M.A."/>
        </authorList>
    </citation>
    <scope>NUCLEOTIDE SEQUENCE</scope>
    <source>
        <strain evidence="1">CBS2887</strain>
    </source>
</reference>
<organism evidence="1 2">
    <name type="scientific">Wickerhamomyces pijperi</name>
    <name type="common">Yeast</name>
    <name type="synonym">Pichia pijperi</name>
    <dbReference type="NCBI Taxonomy" id="599730"/>
    <lineage>
        <taxon>Eukaryota</taxon>
        <taxon>Fungi</taxon>
        <taxon>Dikarya</taxon>
        <taxon>Ascomycota</taxon>
        <taxon>Saccharomycotina</taxon>
        <taxon>Saccharomycetes</taxon>
        <taxon>Phaffomycetales</taxon>
        <taxon>Wickerhamomycetaceae</taxon>
        <taxon>Wickerhamomyces</taxon>
    </lineage>
</organism>
<dbReference type="Proteomes" id="UP000774326">
    <property type="component" value="Unassembled WGS sequence"/>
</dbReference>
<gene>
    <name evidence="1" type="ORF">WICPIJ_006992</name>
</gene>
<sequence length="99" mass="11475">MNRWTIRELLILLVRFSKENHQIGKKPSERIVFVLVLVVYQMLDGGVKDQSMCDVQRREKNLVSKYWILKEEIGSGGVVPNVKLSMSFEIVNPYPSTHD</sequence>
<reference evidence="1" key="1">
    <citation type="journal article" date="2021" name="Open Biol.">
        <title>Shared evolutionary footprints suggest mitochondrial oxidative damage underlies multiple complex I losses in fungi.</title>
        <authorList>
            <person name="Schikora-Tamarit M.A."/>
            <person name="Marcet-Houben M."/>
            <person name="Nosek J."/>
            <person name="Gabaldon T."/>
        </authorList>
    </citation>
    <scope>NUCLEOTIDE SEQUENCE</scope>
    <source>
        <strain evidence="1">CBS2887</strain>
    </source>
</reference>
<dbReference type="AlphaFoldDB" id="A0A9P8TKV8"/>
<comment type="caution">
    <text evidence="1">The sequence shown here is derived from an EMBL/GenBank/DDBJ whole genome shotgun (WGS) entry which is preliminary data.</text>
</comment>
<evidence type="ECO:0000313" key="2">
    <source>
        <dbReference type="Proteomes" id="UP000774326"/>
    </source>
</evidence>
<evidence type="ECO:0000313" key="1">
    <source>
        <dbReference type="EMBL" id="KAH3682041.1"/>
    </source>
</evidence>
<name>A0A9P8TKV8_WICPI</name>
<dbReference type="EMBL" id="JAEUBG010004016">
    <property type="protein sequence ID" value="KAH3682041.1"/>
    <property type="molecule type" value="Genomic_DNA"/>
</dbReference>
<protein>
    <submittedName>
        <fullName evidence="1">Uncharacterized protein</fullName>
    </submittedName>
</protein>